<organism evidence="1 2">
    <name type="scientific">Orchesella dallaii</name>
    <dbReference type="NCBI Taxonomy" id="48710"/>
    <lineage>
        <taxon>Eukaryota</taxon>
        <taxon>Metazoa</taxon>
        <taxon>Ecdysozoa</taxon>
        <taxon>Arthropoda</taxon>
        <taxon>Hexapoda</taxon>
        <taxon>Collembola</taxon>
        <taxon>Entomobryomorpha</taxon>
        <taxon>Entomobryoidea</taxon>
        <taxon>Orchesellidae</taxon>
        <taxon>Orchesellinae</taxon>
        <taxon>Orchesella</taxon>
    </lineage>
</organism>
<dbReference type="EMBL" id="CAXLJM020000051">
    <property type="protein sequence ID" value="CAL8116120.1"/>
    <property type="molecule type" value="Genomic_DNA"/>
</dbReference>
<proteinExistence type="predicted"/>
<comment type="caution">
    <text evidence="1">The sequence shown here is derived from an EMBL/GenBank/DDBJ whole genome shotgun (WGS) entry which is preliminary data.</text>
</comment>
<evidence type="ECO:0000313" key="2">
    <source>
        <dbReference type="Proteomes" id="UP001642540"/>
    </source>
</evidence>
<sequence>MFPENEQKKLFLYNPNASEFVPSVAPKCTCGQGSRSHILNPEAQEFISAKFNSYSELRILNPNASVFVPQSFVVSGDTSEYYPPLFTDDSQCELYQTCFYCSQSTHPPQTRASMVPFSPIYVLIGVKPRRRAEPALLNPTSQ</sequence>
<gene>
    <name evidence="1" type="ORF">ODALV1_LOCUS17165</name>
</gene>
<reference evidence="1 2" key="1">
    <citation type="submission" date="2024-08" db="EMBL/GenBank/DDBJ databases">
        <authorList>
            <person name="Cucini C."/>
            <person name="Frati F."/>
        </authorList>
    </citation>
    <scope>NUCLEOTIDE SEQUENCE [LARGE SCALE GENOMIC DNA]</scope>
</reference>
<protein>
    <recommendedName>
        <fullName evidence="3">LysM domain-containing protein</fullName>
    </recommendedName>
</protein>
<name>A0ABP1R4V9_9HEXA</name>
<accession>A0ABP1R4V9</accession>
<evidence type="ECO:0008006" key="3">
    <source>
        <dbReference type="Google" id="ProtNLM"/>
    </source>
</evidence>
<keyword evidence="2" id="KW-1185">Reference proteome</keyword>
<dbReference type="Proteomes" id="UP001642540">
    <property type="component" value="Unassembled WGS sequence"/>
</dbReference>
<evidence type="ECO:0000313" key="1">
    <source>
        <dbReference type="EMBL" id="CAL8116120.1"/>
    </source>
</evidence>